<dbReference type="AlphaFoldDB" id="A0AAD7RUD5"/>
<dbReference type="EMBL" id="JAINUG010000167">
    <property type="protein sequence ID" value="KAJ8390571.1"/>
    <property type="molecule type" value="Genomic_DNA"/>
</dbReference>
<organism evidence="1 2">
    <name type="scientific">Aldrovandia affinis</name>
    <dbReference type="NCBI Taxonomy" id="143900"/>
    <lineage>
        <taxon>Eukaryota</taxon>
        <taxon>Metazoa</taxon>
        <taxon>Chordata</taxon>
        <taxon>Craniata</taxon>
        <taxon>Vertebrata</taxon>
        <taxon>Euteleostomi</taxon>
        <taxon>Actinopterygii</taxon>
        <taxon>Neopterygii</taxon>
        <taxon>Teleostei</taxon>
        <taxon>Notacanthiformes</taxon>
        <taxon>Halosauridae</taxon>
        <taxon>Aldrovandia</taxon>
    </lineage>
</organism>
<keyword evidence="2" id="KW-1185">Reference proteome</keyword>
<evidence type="ECO:0000313" key="1">
    <source>
        <dbReference type="EMBL" id="KAJ8390571.1"/>
    </source>
</evidence>
<reference evidence="1" key="1">
    <citation type="journal article" date="2023" name="Science">
        <title>Genome structures resolve the early diversification of teleost fishes.</title>
        <authorList>
            <person name="Parey E."/>
            <person name="Louis A."/>
            <person name="Montfort J."/>
            <person name="Bouchez O."/>
            <person name="Roques C."/>
            <person name="Iampietro C."/>
            <person name="Lluch J."/>
            <person name="Castinel A."/>
            <person name="Donnadieu C."/>
            <person name="Desvignes T."/>
            <person name="Floi Bucao C."/>
            <person name="Jouanno E."/>
            <person name="Wen M."/>
            <person name="Mejri S."/>
            <person name="Dirks R."/>
            <person name="Jansen H."/>
            <person name="Henkel C."/>
            <person name="Chen W.J."/>
            <person name="Zahm M."/>
            <person name="Cabau C."/>
            <person name="Klopp C."/>
            <person name="Thompson A.W."/>
            <person name="Robinson-Rechavi M."/>
            <person name="Braasch I."/>
            <person name="Lecointre G."/>
            <person name="Bobe J."/>
            <person name="Postlethwait J.H."/>
            <person name="Berthelot C."/>
            <person name="Roest Crollius H."/>
            <person name="Guiguen Y."/>
        </authorList>
    </citation>
    <scope>NUCLEOTIDE SEQUENCE</scope>
    <source>
        <strain evidence="1">NC1722</strain>
    </source>
</reference>
<name>A0AAD7RUD5_9TELE</name>
<sequence>FLSLIDAEKLVHAFVTSRLDYCNALLSGCSNASLRSLQLVQNAAARILTRTKKYEHISPVLASLHWLPINYRVDYKVLLLTYKVLHGLAPSYLTDLLHPYNPPRSLRSQDADNLVVPRISKNTAGGRAFSYRAPLLWNSLPISVKESDMVSIFKSRLKTHLFSLSYSH</sequence>
<comment type="caution">
    <text evidence="1">The sequence shown here is derived from an EMBL/GenBank/DDBJ whole genome shotgun (WGS) entry which is preliminary data.</text>
</comment>
<gene>
    <name evidence="1" type="ORF">AAFF_G00101770</name>
</gene>
<protein>
    <submittedName>
        <fullName evidence="1">Uncharacterized protein</fullName>
    </submittedName>
</protein>
<proteinExistence type="predicted"/>
<dbReference type="PANTHER" id="PTHR33332">
    <property type="entry name" value="REVERSE TRANSCRIPTASE DOMAIN-CONTAINING PROTEIN"/>
    <property type="match status" value="1"/>
</dbReference>
<dbReference type="Proteomes" id="UP001221898">
    <property type="component" value="Unassembled WGS sequence"/>
</dbReference>
<evidence type="ECO:0000313" key="2">
    <source>
        <dbReference type="Proteomes" id="UP001221898"/>
    </source>
</evidence>
<accession>A0AAD7RUD5</accession>
<feature type="non-terminal residue" evidence="1">
    <location>
        <position position="1"/>
    </location>
</feature>